<dbReference type="Proteomes" id="UP001163115">
    <property type="component" value="Chromosome"/>
</dbReference>
<dbReference type="InterPro" id="IPR008878">
    <property type="entry name" value="Transposase_IS66_Orf2"/>
</dbReference>
<evidence type="ECO:0000313" key="3">
    <source>
        <dbReference type="EMBL" id="WAJ25180.1"/>
    </source>
</evidence>
<dbReference type="NCBIfam" id="NF033819">
    <property type="entry name" value="IS66_TnpB"/>
    <property type="match status" value="1"/>
</dbReference>
<dbReference type="PANTHER" id="PTHR36455:SF1">
    <property type="entry name" value="BLR8292 PROTEIN"/>
    <property type="match status" value="1"/>
</dbReference>
<evidence type="ECO:0000313" key="1">
    <source>
        <dbReference type="EMBL" id="WAJ24108.1"/>
    </source>
</evidence>
<sequence>MLGDISTAINIYIITGYTDMRKSIDGLYAIILDQLKAEPDARSIYLFCGRRCDRIKVLLREPDGMVLLYKRLDVVQGKYRWPRNSNEAKNITWQQFDWLMTGLEIEQPKALKTG</sequence>
<organism evidence="3 4">
    <name type="scientific">Lacrimispora xylanolytica</name>
    <dbReference type="NCBI Taxonomy" id="29375"/>
    <lineage>
        <taxon>Bacteria</taxon>
        <taxon>Bacillati</taxon>
        <taxon>Bacillota</taxon>
        <taxon>Clostridia</taxon>
        <taxon>Lachnospirales</taxon>
        <taxon>Lachnospiraceae</taxon>
        <taxon>Lacrimispora</taxon>
    </lineage>
</organism>
<dbReference type="RefSeq" id="WP_268115330.1">
    <property type="nucleotide sequence ID" value="NZ_CP113524.1"/>
</dbReference>
<evidence type="ECO:0000313" key="4">
    <source>
        <dbReference type="Proteomes" id="UP001163115"/>
    </source>
</evidence>
<gene>
    <name evidence="3" type="primary">tnpB</name>
    <name evidence="1" type="ORF">OW255_00855</name>
    <name evidence="2" type="ORF">OW255_03250</name>
    <name evidence="3" type="ORF">OW255_06635</name>
</gene>
<dbReference type="EMBL" id="CP113524">
    <property type="protein sequence ID" value="WAJ24108.1"/>
    <property type="molecule type" value="Genomic_DNA"/>
</dbReference>
<accession>A0ABY7AFS3</accession>
<dbReference type="Pfam" id="PF05717">
    <property type="entry name" value="TnpB_IS66"/>
    <property type="match status" value="1"/>
</dbReference>
<evidence type="ECO:0000313" key="2">
    <source>
        <dbReference type="EMBL" id="WAJ24557.1"/>
    </source>
</evidence>
<keyword evidence="4" id="KW-1185">Reference proteome</keyword>
<dbReference type="PANTHER" id="PTHR36455">
    <property type="match status" value="1"/>
</dbReference>
<dbReference type="EMBL" id="CP113524">
    <property type="protein sequence ID" value="WAJ24557.1"/>
    <property type="molecule type" value="Genomic_DNA"/>
</dbReference>
<name>A0ABY7AFS3_9FIRM</name>
<proteinExistence type="predicted"/>
<reference evidence="3" key="1">
    <citation type="submission" date="2022-11" db="EMBL/GenBank/DDBJ databases">
        <title>Lacrimispora xylanolytica sy1, complete genome.</title>
        <authorList>
            <person name="Choi S."/>
        </authorList>
    </citation>
    <scope>NUCLEOTIDE SEQUENCE</scope>
    <source>
        <strain evidence="3">Sy1</strain>
    </source>
</reference>
<protein>
    <submittedName>
        <fullName evidence="3">IS66 family insertion sequence element accessory protein TnpB</fullName>
    </submittedName>
</protein>
<dbReference type="EMBL" id="CP113524">
    <property type="protein sequence ID" value="WAJ25180.1"/>
    <property type="molecule type" value="Genomic_DNA"/>
</dbReference>